<protein>
    <recommendedName>
        <fullName evidence="2">Toprim domain-containing protein</fullName>
    </recommendedName>
</protein>
<evidence type="ECO:0000256" key="1">
    <source>
        <dbReference type="SAM" id="MobiDB-lite"/>
    </source>
</evidence>
<dbReference type="SMART" id="SM00493">
    <property type="entry name" value="TOPRIM"/>
    <property type="match status" value="1"/>
</dbReference>
<keyword evidence="4" id="KW-1185">Reference proteome</keyword>
<dbReference type="Proteomes" id="UP000003781">
    <property type="component" value="Unassembled WGS sequence"/>
</dbReference>
<feature type="domain" description="Toprim" evidence="2">
    <location>
        <begin position="679"/>
        <end position="765"/>
    </location>
</feature>
<evidence type="ECO:0000313" key="3">
    <source>
        <dbReference type="EMBL" id="EAZ88053.1"/>
    </source>
</evidence>
<dbReference type="SUPFAM" id="SSF56731">
    <property type="entry name" value="DNA primase core"/>
    <property type="match status" value="1"/>
</dbReference>
<dbReference type="InterPro" id="IPR005094">
    <property type="entry name" value="Endonuclease_MobA/VirD2"/>
</dbReference>
<comment type="caution">
    <text evidence="3">The sequence shown here is derived from an EMBL/GenBank/DDBJ whole genome shotgun (WGS) entry which is preliminary data.</text>
</comment>
<dbReference type="Pfam" id="PF03432">
    <property type="entry name" value="Relaxase"/>
    <property type="match status" value="1"/>
</dbReference>
<reference evidence="3 4" key="1">
    <citation type="submission" date="2007-03" db="EMBL/GenBank/DDBJ databases">
        <authorList>
            <person name="Stal L."/>
            <person name="Ferriera S."/>
            <person name="Johnson J."/>
            <person name="Kravitz S."/>
            <person name="Beeson K."/>
            <person name="Sutton G."/>
            <person name="Rogers Y.-H."/>
            <person name="Friedman R."/>
            <person name="Frazier M."/>
            <person name="Venter J.C."/>
        </authorList>
    </citation>
    <scope>NUCLEOTIDE SEQUENCE [LARGE SCALE GENOMIC DNA]</scope>
    <source>
        <strain evidence="3 4">CCY0110</strain>
    </source>
</reference>
<evidence type="ECO:0000313" key="4">
    <source>
        <dbReference type="Proteomes" id="UP000003781"/>
    </source>
</evidence>
<dbReference type="InterPro" id="IPR006171">
    <property type="entry name" value="TOPRIM_dom"/>
</dbReference>
<sequence>MLLKFFDRGTGKGKSPVEYILKETDAKGVIREPQPELIKGDPQQTINLIDSLNFKHKYRSGVISFAPEDAPTPEQQNAIIKSFEDVAFAGLDNDQYDILWVKHTHTGNDRVELHFVTPRVELTTGKSLNIAPPGWESYFRPWRDLWNTSNGWASPDDPQRARTYYPGHQALINAQNHRLELAGEKPISRDDARKLITNHLTAYIQDGQIQNRNDIITTLESSGFSITRRGEDYLTVTHNDLDKRVRLKGGIYSASWRLGQESTPETTAGQTTTRANLQTRIRQAQEKLSENVSKRRDYHQQRYSNYSTEYQHSPEMVANAARDNSYQPLNRFLNRQLGDDSIFNKTVSTNSNQQNYPQSTQTEDLGSGTLSNQSREIYHITSQQQLQDQLEMQRQALLKAVEEDDESTRKRTTRNLQELCHSVREGQETAERTNHQLNQSNQLTQQHHQQLIEQDKRLRRRLSRHHERLRKLATNQTEELELFKTQINLVEYSQSQGYEIDKKKTSVNCVVLKDNHGDKILVGINQGDNHYFYSSVNDHKDNGSIIDFIQNRRNLNLGEVRKELRPWINNTYSSTYTPKESTPKLTPTTPDRHKILTQFEHFQLISSHAYLNQRGISPQTSNDSRFQGVIYSDSRNNLIFPHYDREGVCGYEIRNQQFKGFSKGGTKGLWSSRGLPTDMTLVICESPLDCLSHHQLFPDANTRYLATGGTLSETQKSLIKGLFEKLHSQGGQIIVATDRDKGGQEIAQELKNIAPETAQISRLVPKNHKDWNESLIAQIRWEREQQQKRSRGKGFSL</sequence>
<dbReference type="PROSITE" id="PS50880">
    <property type="entry name" value="TOPRIM"/>
    <property type="match status" value="1"/>
</dbReference>
<dbReference type="Gene3D" id="3.40.1360.10">
    <property type="match status" value="1"/>
</dbReference>
<dbReference type="Pfam" id="PF13155">
    <property type="entry name" value="Toprim_2"/>
    <property type="match status" value="1"/>
</dbReference>
<dbReference type="Pfam" id="PF13154">
    <property type="entry name" value="DUF3991"/>
    <property type="match status" value="1"/>
</dbReference>
<dbReference type="RefSeq" id="WP_008278862.1">
    <property type="nucleotide sequence ID" value="NZ_AAXW01000112.1"/>
</dbReference>
<dbReference type="InterPro" id="IPR025054">
    <property type="entry name" value="DUF3991"/>
</dbReference>
<name>A3IZP7_9CHRO</name>
<feature type="region of interest" description="Disordered" evidence="1">
    <location>
        <begin position="343"/>
        <end position="369"/>
    </location>
</feature>
<organism evidence="3 4">
    <name type="scientific">Crocosphaera chwakensis CCY0110</name>
    <dbReference type="NCBI Taxonomy" id="391612"/>
    <lineage>
        <taxon>Bacteria</taxon>
        <taxon>Bacillati</taxon>
        <taxon>Cyanobacteriota</taxon>
        <taxon>Cyanophyceae</taxon>
        <taxon>Oscillatoriophycideae</taxon>
        <taxon>Chroococcales</taxon>
        <taxon>Aphanothecaceae</taxon>
        <taxon>Crocosphaera</taxon>
        <taxon>Crocosphaera chwakensis</taxon>
    </lineage>
</organism>
<accession>A3IZP7</accession>
<dbReference type="AlphaFoldDB" id="A3IZP7"/>
<dbReference type="CDD" id="cd00188">
    <property type="entry name" value="TOPRIM"/>
    <property type="match status" value="1"/>
</dbReference>
<dbReference type="eggNOG" id="COG4643">
    <property type="taxonomic scope" value="Bacteria"/>
</dbReference>
<dbReference type="EMBL" id="AAXW01000112">
    <property type="protein sequence ID" value="EAZ88053.1"/>
    <property type="molecule type" value="Genomic_DNA"/>
</dbReference>
<dbReference type="OrthoDB" id="5757175at2"/>
<proteinExistence type="predicted"/>
<evidence type="ECO:0000259" key="2">
    <source>
        <dbReference type="PROSITE" id="PS50880"/>
    </source>
</evidence>
<gene>
    <name evidence="3" type="ORF">CY0110_01010</name>
</gene>